<evidence type="ECO:0000256" key="6">
    <source>
        <dbReference type="SAM" id="Phobius"/>
    </source>
</evidence>
<dbReference type="CDD" id="cd00637">
    <property type="entry name" value="7tm_classA_rhodopsin-like"/>
    <property type="match status" value="1"/>
</dbReference>
<feature type="transmembrane region" description="Helical" evidence="6">
    <location>
        <begin position="309"/>
        <end position="330"/>
    </location>
</feature>
<feature type="transmembrane region" description="Helical" evidence="6">
    <location>
        <begin position="342"/>
        <end position="361"/>
    </location>
</feature>
<dbReference type="EMBL" id="LN679145">
    <property type="protein sequence ID" value="CEL60351.1"/>
    <property type="molecule type" value="Genomic_DNA"/>
</dbReference>
<dbReference type="STRING" id="1108050.A0A0B7FQS5"/>
<proteinExistence type="predicted"/>
<keyword evidence="3 6" id="KW-1133">Transmembrane helix</keyword>
<feature type="transmembrane region" description="Helical" evidence="6">
    <location>
        <begin position="136"/>
        <end position="157"/>
    </location>
</feature>
<evidence type="ECO:0000256" key="5">
    <source>
        <dbReference type="SAM" id="MobiDB-lite"/>
    </source>
</evidence>
<organism evidence="8 9">
    <name type="scientific">Thanatephorus cucumeris (strain AG1-IB / isolate 7/3/14)</name>
    <name type="common">Lettuce bottom rot fungus</name>
    <name type="synonym">Rhizoctonia solani</name>
    <dbReference type="NCBI Taxonomy" id="1108050"/>
    <lineage>
        <taxon>Eukaryota</taxon>
        <taxon>Fungi</taxon>
        <taxon>Dikarya</taxon>
        <taxon>Basidiomycota</taxon>
        <taxon>Agaricomycotina</taxon>
        <taxon>Agaricomycetes</taxon>
        <taxon>Cantharellales</taxon>
        <taxon>Ceratobasidiaceae</taxon>
        <taxon>Rhizoctonia</taxon>
        <taxon>Rhizoctonia solani AG-1</taxon>
    </lineage>
</organism>
<evidence type="ECO:0000256" key="4">
    <source>
        <dbReference type="ARBA" id="ARBA00023136"/>
    </source>
</evidence>
<dbReference type="AlphaFoldDB" id="A0A0B7FQS5"/>
<comment type="subcellular location">
    <subcellularLocation>
        <location evidence="1">Membrane</location>
        <topology evidence="1">Multi-pass membrane protein</topology>
    </subcellularLocation>
</comment>
<keyword evidence="2 6" id="KW-0812">Transmembrane</keyword>
<feature type="region of interest" description="Disordered" evidence="5">
    <location>
        <begin position="401"/>
        <end position="468"/>
    </location>
</feature>
<keyword evidence="7" id="KW-0732">Signal</keyword>
<accession>A0A0B7FQS5</accession>
<dbReference type="GO" id="GO:0005886">
    <property type="term" value="C:plasma membrane"/>
    <property type="evidence" value="ECO:0007669"/>
    <property type="project" value="TreeGrafter"/>
</dbReference>
<feature type="chain" id="PRO_5002130754" evidence="7">
    <location>
        <begin position="22"/>
        <end position="468"/>
    </location>
</feature>
<feature type="transmembrane region" description="Helical" evidence="6">
    <location>
        <begin position="208"/>
        <end position="228"/>
    </location>
</feature>
<keyword evidence="9" id="KW-1185">Reference proteome</keyword>
<dbReference type="GO" id="GO:0004930">
    <property type="term" value="F:G protein-coupled receptor activity"/>
    <property type="evidence" value="ECO:0007669"/>
    <property type="project" value="TreeGrafter"/>
</dbReference>
<evidence type="ECO:0000313" key="9">
    <source>
        <dbReference type="Proteomes" id="UP000059188"/>
    </source>
</evidence>
<evidence type="ECO:0000256" key="3">
    <source>
        <dbReference type="ARBA" id="ARBA00022989"/>
    </source>
</evidence>
<feature type="transmembrane region" description="Helical" evidence="6">
    <location>
        <begin position="91"/>
        <end position="115"/>
    </location>
</feature>
<dbReference type="PANTHER" id="PTHR23112">
    <property type="entry name" value="G PROTEIN-COUPLED RECEPTOR 157-RELATED"/>
    <property type="match status" value="1"/>
</dbReference>
<protein>
    <submittedName>
        <fullName evidence="8">Uncharacterized protein</fullName>
    </submittedName>
</protein>
<feature type="transmembrane region" description="Helical" evidence="6">
    <location>
        <begin position="259"/>
        <end position="279"/>
    </location>
</feature>
<dbReference type="Gene3D" id="1.20.1070.10">
    <property type="entry name" value="Rhodopsin 7-helix transmembrane proteins"/>
    <property type="match status" value="1"/>
</dbReference>
<feature type="transmembrane region" description="Helical" evidence="6">
    <location>
        <begin position="177"/>
        <end position="196"/>
    </location>
</feature>
<dbReference type="OrthoDB" id="100006at2759"/>
<sequence length="468" mass="51143">MIWLILLSRRGLLCNIVLTHGAEKKFLGCGIEALIWCRRMIDDRIHLATTLPSPMACIESTSHTLRHPPNDFDYCALPVCLTVGDVVGLSFAAQVGFFSAISVIGLLGYVAVNYIKILRAPGNGSRKLIRTNIDALMLNLLIADLIMALGAIINIRWASKREVSCGSACSAQGAIQIIGETSVALFTLAITILTFVSVVSGCAIKARVWVWGTIVLGVWTFGALWAGIGGTLEGFYAPTPYWCWISENYKAHRLGAEYAWLWISGFGSMLLYTPLFLLLRGNIKWDPVVGLASLKWRWRGKRVVGSNTLLWYPVAYTITILPLSVVRWIASNKVQVSPEASFVAVSIFNLSGAVNVGLILFTRTNVLRLDYPSRTDARARYRVNMAPDEYSINEGEEGSTGFGGIRVKNPRESSATEGGAVWQGEHGALNATGHEQDSRVPTNRVDTRSTGESGPGRAYLESLGMQRG</sequence>
<evidence type="ECO:0000256" key="1">
    <source>
        <dbReference type="ARBA" id="ARBA00004141"/>
    </source>
</evidence>
<keyword evidence="4 6" id="KW-0472">Membrane</keyword>
<dbReference type="GO" id="GO:0007189">
    <property type="term" value="P:adenylate cyclase-activating G protein-coupled receptor signaling pathway"/>
    <property type="evidence" value="ECO:0007669"/>
    <property type="project" value="TreeGrafter"/>
</dbReference>
<name>A0A0B7FQS5_THACB</name>
<evidence type="ECO:0000256" key="2">
    <source>
        <dbReference type="ARBA" id="ARBA00022692"/>
    </source>
</evidence>
<evidence type="ECO:0000256" key="7">
    <source>
        <dbReference type="SAM" id="SignalP"/>
    </source>
</evidence>
<gene>
    <name evidence="8" type="ORF">RSOLAG1IB_09569</name>
</gene>
<dbReference type="PANTHER" id="PTHR23112:SF37">
    <property type="entry name" value="G PROTEIN-COUPLED RECEPTOR GPR1"/>
    <property type="match status" value="1"/>
</dbReference>
<feature type="signal peptide" evidence="7">
    <location>
        <begin position="1"/>
        <end position="21"/>
    </location>
</feature>
<dbReference type="Proteomes" id="UP000059188">
    <property type="component" value="Unassembled WGS sequence"/>
</dbReference>
<dbReference type="SUPFAM" id="SSF81321">
    <property type="entry name" value="Family A G protein-coupled receptor-like"/>
    <property type="match status" value="1"/>
</dbReference>
<evidence type="ECO:0000313" key="8">
    <source>
        <dbReference type="EMBL" id="CEL60351.1"/>
    </source>
</evidence>
<reference evidence="8 9" key="1">
    <citation type="submission" date="2014-11" db="EMBL/GenBank/DDBJ databases">
        <authorList>
            <person name="Wibberg Daniel"/>
        </authorList>
    </citation>
    <scope>NUCLEOTIDE SEQUENCE [LARGE SCALE GENOMIC DNA]</scope>
    <source>
        <strain evidence="8">Rhizoctonia solani AG1-IB 7/3/14</strain>
    </source>
</reference>